<dbReference type="EMBL" id="ULHB01000011">
    <property type="protein sequence ID" value="SYW75824.1"/>
    <property type="molecule type" value="Genomic_DNA"/>
</dbReference>
<dbReference type="SMART" id="SM00268">
    <property type="entry name" value="ACTIN"/>
    <property type="match status" value="1"/>
</dbReference>
<dbReference type="EMBL" id="LT558117">
    <property type="protein sequence ID" value="SAM64764.1"/>
    <property type="molecule type" value="Genomic_DNA"/>
</dbReference>
<feature type="compositionally biased region" description="Low complexity" evidence="2">
    <location>
        <begin position="685"/>
        <end position="711"/>
    </location>
</feature>
<accession>A0A1K0FW85</accession>
<reference evidence="5" key="2">
    <citation type="submission" date="2016-04" db="EMBL/GenBank/DDBJ databases">
        <authorList>
            <person name="Guldener U."/>
            <person name="Guldener U."/>
        </authorList>
    </citation>
    <scope>NUCLEOTIDE SEQUENCE [LARGE SCALE GENOMIC DNA]</scope>
    <source>
        <strain evidence="5">UB2112</strain>
    </source>
</reference>
<feature type="region of interest" description="Disordered" evidence="2">
    <location>
        <begin position="674"/>
        <end position="711"/>
    </location>
</feature>
<dbReference type="Gene3D" id="3.30.420.40">
    <property type="match status" value="3"/>
</dbReference>
<dbReference type="FunFam" id="3.30.420.40:FF:000308">
    <property type="entry name" value="Unplaced genomic scaffold supercont1.11, whole genome shotgun sequence"/>
    <property type="match status" value="1"/>
</dbReference>
<comment type="similarity">
    <text evidence="1">Belongs to the actin family.</text>
</comment>
<feature type="compositionally biased region" description="Low complexity" evidence="2">
    <location>
        <begin position="48"/>
        <end position="72"/>
    </location>
</feature>
<dbReference type="Pfam" id="PF00022">
    <property type="entry name" value="Actin"/>
    <property type="match status" value="1"/>
</dbReference>
<feature type="region of interest" description="Disordered" evidence="2">
    <location>
        <begin position="610"/>
        <end position="645"/>
    </location>
</feature>
<feature type="compositionally biased region" description="Basic and acidic residues" evidence="2">
    <location>
        <begin position="624"/>
        <end position="635"/>
    </location>
</feature>
<dbReference type="AlphaFoldDB" id="A0A1K0FW85"/>
<dbReference type="PANTHER" id="PTHR11937">
    <property type="entry name" value="ACTIN"/>
    <property type="match status" value="1"/>
</dbReference>
<name>A0A1K0FW85_9BASI</name>
<reference evidence="3" key="1">
    <citation type="submission" date="2016-04" db="EMBL/GenBank/DDBJ databases">
        <authorList>
            <person name="Evans L.H."/>
            <person name="Alamgir A."/>
            <person name="Owens N."/>
            <person name="Weber N.D."/>
            <person name="Virtaneva K."/>
            <person name="Barbian K."/>
            <person name="Babar A."/>
            <person name="Rosenke K."/>
        </authorList>
    </citation>
    <scope>NUCLEOTIDE SEQUENCE</scope>
    <source>
        <strain evidence="3">UB2112</strain>
    </source>
</reference>
<sequence length="711" mass="75282">MSGTHLDPASTTTAPSLSSSATTSRPAAEPSEARKVSFQQPRPAETPSRSSSSAHLSASGASGSSQAGTGSQAYSAYSGVTRRHSLFGTEDRVILDIGSRYSKFGFSGEPRPRAIVPSVAFAQPSTSYLRLDASSSDDPYATGDTLWDLDFERCRDDQLRRGKRALLLAQLTQLLRNAFTQHLMVDPKQRKVLVVENPMLPTSVKEMICKVLFDNLQVPSVSFVPAPLLSLLAVGRITGLVLEVGYLETTLMPVCYGRPLTSHTVSSSRAGKRLNARLKTLLLRYGKFVAAQNGLQDSAKSLKERTRSIDPVLLTDERLEQIKAKALFVSSYDSALEAMQELFSVLEHDPSEAPNQTSIAESKAEAAKSIRQKYSAASSATPFTFAITPESVDPNSTASFIQSVQAQSSTSTSTLTPGSSSSLQKNRVSGVIAIPGWVRERAAELLFEQGDHDDPGLMDMTVGAIARLPIDLRRVMCETPLVSGGTAMLPGFANRFRSQLALAIEKAEQPGGELSIDRHTRRIKPDQDGKDKQTNESGSKLHRSVAGLNDPWPDVTRSQSSKTGKGSTEGGSAPAFAANLLPWMGASLAGALKTTSLNAISREAYDEATKTVQDETETAQEGADQEKENLKEKGAKANRPAMSAASKRGSFVGVVGGLETGAYGGLAAVSRHLVGVPGGAGSGSSGANQSKSATPSSTSSSSAAKSPSNVP</sequence>
<feature type="compositionally biased region" description="Low complexity" evidence="2">
    <location>
        <begin position="560"/>
        <end position="571"/>
    </location>
</feature>
<dbReference type="SUPFAM" id="SSF53067">
    <property type="entry name" value="Actin-like ATPase domain"/>
    <property type="match status" value="2"/>
</dbReference>
<evidence type="ECO:0000313" key="6">
    <source>
        <dbReference type="Proteomes" id="UP000658997"/>
    </source>
</evidence>
<dbReference type="OrthoDB" id="337660at2759"/>
<reference evidence="4" key="3">
    <citation type="submission" date="2018-08" db="EMBL/GenBank/DDBJ databases">
        <authorList>
            <person name="Guldener U."/>
        </authorList>
    </citation>
    <scope>NUCLEOTIDE SEQUENCE</scope>
    <source>
        <strain evidence="4">UB2</strain>
    </source>
</reference>
<dbReference type="InterPro" id="IPR043129">
    <property type="entry name" value="ATPase_NBD"/>
</dbReference>
<evidence type="ECO:0000256" key="2">
    <source>
        <dbReference type="SAM" id="MobiDB-lite"/>
    </source>
</evidence>
<organism evidence="3 5">
    <name type="scientific">Ustilago bromivora</name>
    <dbReference type="NCBI Taxonomy" id="307758"/>
    <lineage>
        <taxon>Eukaryota</taxon>
        <taxon>Fungi</taxon>
        <taxon>Dikarya</taxon>
        <taxon>Basidiomycota</taxon>
        <taxon>Ustilaginomycotina</taxon>
        <taxon>Ustilaginomycetes</taxon>
        <taxon>Ustilaginales</taxon>
        <taxon>Ustilaginaceae</taxon>
        <taxon>Ustilago</taxon>
    </lineage>
</organism>
<dbReference type="Proteomes" id="UP000658997">
    <property type="component" value="Unassembled WGS sequence"/>
</dbReference>
<feature type="region of interest" description="Disordered" evidence="2">
    <location>
        <begin position="1"/>
        <end position="72"/>
    </location>
</feature>
<feature type="compositionally biased region" description="Low complexity" evidence="2">
    <location>
        <begin position="8"/>
        <end position="30"/>
    </location>
</feature>
<dbReference type="CDD" id="cd10207">
    <property type="entry name" value="ASKHA_NBD_Arp10"/>
    <property type="match status" value="1"/>
</dbReference>
<evidence type="ECO:0000256" key="1">
    <source>
        <dbReference type="RuleBase" id="RU000487"/>
    </source>
</evidence>
<gene>
    <name evidence="4" type="ORF">UBRO2_00979</name>
    <name evidence="3" type="ORF">UBRO_08321</name>
</gene>
<keyword evidence="6" id="KW-1185">Reference proteome</keyword>
<dbReference type="Proteomes" id="UP000179920">
    <property type="component" value="Chromosome I"/>
</dbReference>
<evidence type="ECO:0000313" key="5">
    <source>
        <dbReference type="Proteomes" id="UP000179920"/>
    </source>
</evidence>
<protein>
    <submittedName>
        <fullName evidence="4">Related to ACT1 - Actin</fullName>
    </submittedName>
    <submittedName>
        <fullName evidence="3">Related to ACT1-Actin</fullName>
    </submittedName>
</protein>
<dbReference type="InterPro" id="IPR004000">
    <property type="entry name" value="Actin"/>
</dbReference>
<evidence type="ECO:0000313" key="4">
    <source>
        <dbReference type="EMBL" id="SYW75824.1"/>
    </source>
</evidence>
<feature type="region of interest" description="Disordered" evidence="2">
    <location>
        <begin position="522"/>
        <end position="571"/>
    </location>
</feature>
<feature type="compositionally biased region" description="Basic and acidic residues" evidence="2">
    <location>
        <begin position="522"/>
        <end position="534"/>
    </location>
</feature>
<proteinExistence type="inferred from homology"/>
<evidence type="ECO:0000313" key="3">
    <source>
        <dbReference type="EMBL" id="SAM64764.1"/>
    </source>
</evidence>